<proteinExistence type="inferred from homology"/>
<dbReference type="SUPFAM" id="SSF82649">
    <property type="entry name" value="SufE/NifU"/>
    <property type="match status" value="1"/>
</dbReference>
<dbReference type="Gene3D" id="3.90.1010.10">
    <property type="match status" value="1"/>
</dbReference>
<comment type="similarity">
    <text evidence="1">Belongs to the SufE family.</text>
</comment>
<dbReference type="EMBL" id="NIGF01000002">
    <property type="protein sequence ID" value="PQV65227.1"/>
    <property type="molecule type" value="Genomic_DNA"/>
</dbReference>
<dbReference type="PANTHER" id="PTHR43597">
    <property type="entry name" value="SULFUR ACCEPTOR PROTEIN CSDE"/>
    <property type="match status" value="1"/>
</dbReference>
<dbReference type="Proteomes" id="UP000237684">
    <property type="component" value="Unassembled WGS sequence"/>
</dbReference>
<name>A0A2S8SWR3_9BACT</name>
<protein>
    <submittedName>
        <fullName evidence="3">Cysteine desulfuration protein SufE</fullName>
    </submittedName>
</protein>
<evidence type="ECO:0000256" key="1">
    <source>
        <dbReference type="ARBA" id="ARBA00010282"/>
    </source>
</evidence>
<dbReference type="Pfam" id="PF02657">
    <property type="entry name" value="SufE"/>
    <property type="match status" value="1"/>
</dbReference>
<gene>
    <name evidence="3" type="ORF">B1R32_102236</name>
</gene>
<evidence type="ECO:0000313" key="4">
    <source>
        <dbReference type="Proteomes" id="UP000237684"/>
    </source>
</evidence>
<keyword evidence="4" id="KW-1185">Reference proteome</keyword>
<dbReference type="InParanoid" id="A0A2S8SWR3"/>
<dbReference type="PANTHER" id="PTHR43597:SF5">
    <property type="entry name" value="SUFE-LIKE PROTEIN 2, CHLOROPLASTIC"/>
    <property type="match status" value="1"/>
</dbReference>
<reference evidence="3 4" key="1">
    <citation type="journal article" date="2018" name="Syst. Appl. Microbiol.">
        <title>Abditibacterium utsteinense sp. nov., the first cultivated member of candidate phylum FBP, isolated from ice-free Antarctic soil samples.</title>
        <authorList>
            <person name="Tahon G."/>
            <person name="Tytgat B."/>
            <person name="Lebbe L."/>
            <person name="Carlier A."/>
            <person name="Willems A."/>
        </authorList>
    </citation>
    <scope>NUCLEOTIDE SEQUENCE [LARGE SCALE GENOMIC DNA]</scope>
    <source>
        <strain evidence="3 4">LMG 29911</strain>
    </source>
</reference>
<dbReference type="InterPro" id="IPR003808">
    <property type="entry name" value="Fe-S_metab-assoc_dom"/>
</dbReference>
<dbReference type="AlphaFoldDB" id="A0A2S8SWR3"/>
<accession>A0A2S8SWR3</accession>
<comment type="caution">
    <text evidence="3">The sequence shown here is derived from an EMBL/GenBank/DDBJ whole genome shotgun (WGS) entry which is preliminary data.</text>
</comment>
<evidence type="ECO:0000259" key="2">
    <source>
        <dbReference type="Pfam" id="PF02657"/>
    </source>
</evidence>
<feature type="domain" description="Fe-S metabolism associated" evidence="2">
    <location>
        <begin position="15"/>
        <end position="139"/>
    </location>
</feature>
<sequence length="145" mass="16588">MTQVSTPQENAEELIEAFEMFDDWEDRYRFLIDAAKSLPPLPAAAKVEENRVHGCQSNVWMIAETKLESGETRIEFLADSDSVFTRGMVALVHRLYSNQTPRDILNFDIEGFLQQLELDQHLSMGRRNGLDGMVKRVKTIALQSQ</sequence>
<dbReference type="RefSeq" id="WP_105482564.1">
    <property type="nucleotide sequence ID" value="NZ_NIGF01000002.1"/>
</dbReference>
<organism evidence="3 4">
    <name type="scientific">Abditibacterium utsteinense</name>
    <dbReference type="NCBI Taxonomy" id="1960156"/>
    <lineage>
        <taxon>Bacteria</taxon>
        <taxon>Pseudomonadati</taxon>
        <taxon>Abditibacteriota</taxon>
        <taxon>Abditibacteriia</taxon>
        <taxon>Abditibacteriales</taxon>
        <taxon>Abditibacteriaceae</taxon>
        <taxon>Abditibacterium</taxon>
    </lineage>
</organism>
<evidence type="ECO:0000313" key="3">
    <source>
        <dbReference type="EMBL" id="PQV65227.1"/>
    </source>
</evidence>
<dbReference type="OrthoDB" id="9799320at2"/>